<keyword evidence="3" id="KW-1185">Reference proteome</keyword>
<dbReference type="Proteomes" id="UP000010847">
    <property type="component" value="Chromosome"/>
</dbReference>
<feature type="transmembrane region" description="Helical" evidence="1">
    <location>
        <begin position="82"/>
        <end position="105"/>
    </location>
</feature>
<dbReference type="AlphaFoldDB" id="W0EG59"/>
<dbReference type="HOGENOM" id="CLU_1188402_0_0_9"/>
<keyword evidence="1" id="KW-0472">Membrane</keyword>
<reference evidence="2 3" key="1">
    <citation type="submission" date="2013-12" db="EMBL/GenBank/DDBJ databases">
        <authorList>
            <consortium name="DOE Joint Genome Institute"/>
            <person name="Smidt H."/>
            <person name="Huntemann M."/>
            <person name="Han J."/>
            <person name="Chen A."/>
            <person name="Kyrpides N."/>
            <person name="Mavromatis K."/>
            <person name="Markowitz V."/>
            <person name="Palaniappan K."/>
            <person name="Ivanova N."/>
            <person name="Schaumberg A."/>
            <person name="Pati A."/>
            <person name="Liolios K."/>
            <person name="Nordberg H.P."/>
            <person name="Cantor M.N."/>
            <person name="Hua S.X."/>
            <person name="Woyke T."/>
        </authorList>
    </citation>
    <scope>NUCLEOTIDE SEQUENCE [LARGE SCALE GENOMIC DNA]</scope>
    <source>
        <strain evidence="3">DSM 15288</strain>
    </source>
</reference>
<dbReference type="KEGG" id="dmt:DESME_05560"/>
<keyword evidence="1" id="KW-0812">Transmembrane</keyword>
<protein>
    <recommendedName>
        <fullName evidence="4">Prolipoprotein diacylglyceryl transferase</fullName>
    </recommendedName>
</protein>
<proteinExistence type="predicted"/>
<feature type="transmembrane region" description="Helical" evidence="1">
    <location>
        <begin position="205"/>
        <end position="224"/>
    </location>
</feature>
<sequence>MNSTLQIGPFVLQTQGLVIILSALLGYYSLNFRLKRIDGIKDSEKSRIVETIEIAAILAIVIWKFSLILFDPVRVLTYPTSLLYFSGGERGIGLSVIAAVTYIYYHSKKETHSILLYANLLAAGYLVGMGIYSWVAIFENLNKAWVYGSEVVIAILLYQQHFRKSKEIASFENLNQSLLWFSLGQIFISFFNPLKQNYWWGFSKLQLVFLSLAVLCIVFDFVVANRKKEVI</sequence>
<evidence type="ECO:0000256" key="1">
    <source>
        <dbReference type="SAM" id="Phobius"/>
    </source>
</evidence>
<keyword evidence="1" id="KW-1133">Transmembrane helix</keyword>
<feature type="transmembrane region" description="Helical" evidence="1">
    <location>
        <begin position="12"/>
        <end position="30"/>
    </location>
</feature>
<name>W0EG59_9FIRM</name>
<organism evidence="2 3">
    <name type="scientific">Desulfitobacterium metallireducens DSM 15288</name>
    <dbReference type="NCBI Taxonomy" id="871968"/>
    <lineage>
        <taxon>Bacteria</taxon>
        <taxon>Bacillati</taxon>
        <taxon>Bacillota</taxon>
        <taxon>Clostridia</taxon>
        <taxon>Eubacteriales</taxon>
        <taxon>Desulfitobacteriaceae</taxon>
        <taxon>Desulfitobacterium</taxon>
    </lineage>
</organism>
<dbReference type="eggNOG" id="COG0682">
    <property type="taxonomic scope" value="Bacteria"/>
</dbReference>
<accession>W0EG59</accession>
<evidence type="ECO:0008006" key="4">
    <source>
        <dbReference type="Google" id="ProtNLM"/>
    </source>
</evidence>
<feature type="transmembrane region" description="Helical" evidence="1">
    <location>
        <begin position="51"/>
        <end position="70"/>
    </location>
</feature>
<dbReference type="RefSeq" id="WP_006717882.1">
    <property type="nucleotide sequence ID" value="NZ_CP007032.1"/>
</dbReference>
<feature type="transmembrane region" description="Helical" evidence="1">
    <location>
        <begin position="117"/>
        <end position="138"/>
    </location>
</feature>
<evidence type="ECO:0000313" key="2">
    <source>
        <dbReference type="EMBL" id="AHF08508.1"/>
    </source>
</evidence>
<dbReference type="OrthoDB" id="1796359at2"/>
<dbReference type="EMBL" id="CP007032">
    <property type="protein sequence ID" value="AHF08508.1"/>
    <property type="molecule type" value="Genomic_DNA"/>
</dbReference>
<gene>
    <name evidence="2" type="ORF">DESME_05560</name>
</gene>
<evidence type="ECO:0000313" key="3">
    <source>
        <dbReference type="Proteomes" id="UP000010847"/>
    </source>
</evidence>
<dbReference type="STRING" id="871968.DESME_05560"/>